<accession>K1KT50</accession>
<sequence>MEQILLINEIDFPKTSAHILMNSKKIFPFRTKNTAQIKDNFNIVISDLARLITGYKLNNKKLDELSFHHFEGSNKLSEFIANSKQLQFGSDEAKVDFIRFIDNYLFNDENINIVHTYLYNFIGGSEVNQSILRNLAEFINDVLIAQDSEIEEIFKNKETDDILTQLIIGEVDQLISSKPLNQDQGYSDLLPSFTQMFRNDLKFLMKYKDYFIANFEMIINYYTFMYAIQCLRKFGKFTNGNFDEIEPLYFALEWEAVTKKRPVASSLHGYKLVKDQAADLFPHEYTLRLLSYNKFNPKTKEKEIVDYSTLYKHVESHGEQYINQFKVDLKNLIQTYCAWQKIVKIDEELSDLISADEDTVDGLLNQLFNLVKSKMHNDAKTKYGQSIDFLGKGVFLKSRGNLGNLLNVSHDFLILMTSVIVKDERMPFKTLLLEFEKRGIVFDRYSIEEIVDLFNNHNILDKKSDSGDVQYVKPIL</sequence>
<dbReference type="InterPro" id="IPR017645">
    <property type="entry name" value="Dnd_assoc_1"/>
</dbReference>
<name>K1KT50_9BACL</name>
<keyword evidence="2" id="KW-1185">Reference proteome</keyword>
<organism evidence="1 2">
    <name type="scientific">Solibacillus isronensis B3W22</name>
    <dbReference type="NCBI Taxonomy" id="1224748"/>
    <lineage>
        <taxon>Bacteria</taxon>
        <taxon>Bacillati</taxon>
        <taxon>Bacillota</taxon>
        <taxon>Bacilli</taxon>
        <taxon>Bacillales</taxon>
        <taxon>Caryophanaceae</taxon>
        <taxon>Solibacillus</taxon>
    </lineage>
</organism>
<dbReference type="AlphaFoldDB" id="K1KT50"/>
<evidence type="ECO:0000313" key="1">
    <source>
        <dbReference type="EMBL" id="EKB45676.1"/>
    </source>
</evidence>
<evidence type="ECO:0000313" key="2">
    <source>
        <dbReference type="Proteomes" id="UP000004738"/>
    </source>
</evidence>
<dbReference type="RefSeq" id="WP_008405464.1">
    <property type="nucleotide sequence ID" value="NZ_AMCK01000006.1"/>
</dbReference>
<dbReference type="PATRIC" id="fig|1224748.3.peg.1619"/>
<comment type="caution">
    <text evidence="1">The sequence shown here is derived from an EMBL/GenBank/DDBJ whole genome shotgun (WGS) entry which is preliminary data.</text>
</comment>
<dbReference type="EMBL" id="AMCK01000006">
    <property type="protein sequence ID" value="EKB45676.1"/>
    <property type="molecule type" value="Genomic_DNA"/>
</dbReference>
<proteinExistence type="predicted"/>
<gene>
    <name evidence="1" type="ORF">B857_01627</name>
</gene>
<protein>
    <submittedName>
        <fullName evidence="1">DNA phosphorothioation-dependent restriction protein DptG</fullName>
    </submittedName>
</protein>
<reference evidence="1 2" key="1">
    <citation type="journal article" date="2012" name="J. Bacteriol.">
        <title>Draft Genome Sequence of Bacillus isronensis Strain B3W22, Isolated from the Upper Atmosphere.</title>
        <authorList>
            <person name="Shivaji S."/>
            <person name="Ara S."/>
            <person name="Singh S.K."/>
            <person name="Bandi S."/>
            <person name="Singh A."/>
            <person name="Pinnaka A.K."/>
        </authorList>
    </citation>
    <scope>NUCLEOTIDE SEQUENCE [LARGE SCALE GENOMIC DNA]</scope>
    <source>
        <strain evidence="1 2">B3W22</strain>
    </source>
</reference>
<dbReference type="Proteomes" id="UP000004738">
    <property type="component" value="Unassembled WGS sequence"/>
</dbReference>
<dbReference type="NCBIfam" id="TIGR03236">
    <property type="entry name" value="dnd_assoc_1"/>
    <property type="match status" value="1"/>
</dbReference>